<name>A0AAN9FHP2_CROPI</name>
<sequence length="702" mass="81117">MLRGESSSNSLNTTSSSPWTHHVFLSFRQEDIDLDFKNRLYASLQQKEIIIFQENQQQLEERGDVISREFLKAIKESFASIVVLSENYASSNWCLDELQNIIESRRVMGREVLPIFYGVSPSDVRYKINKFGQVFQKHATRFEQQKEKVQKWRDSLNEVAGFSGWEYKNWEKGKLIEDIVESVWRRLNLKMPMYYNHDGVLIGIDSRVNKMSSLIRIELDVVRFIGLWGTSGIGKTTLAKVVYEKFRDQFEISCFIDKVSVISGETNGMLRLQRKILSHQRVRGLEIESLDRGKDTIRNLLFNKKVLLVLDDVDDIRQLESLAENKDWFGPGSRVIITTRDMQLLTSHGIAETYEIDLLNQDESLQLMCQKGLFKRDQTREHLSNVVQYGGGLPLAFHVLDIKKDDDQENNNNNNTMMKTLRATEFIQGIVLKSSTEPYEAIWHPEVFSKMCNLKFLIIDFHDMQLTNDLKCLSSSLKVIHWTKYPMKSLSLGEQLDELVDLRMHHSKIVRIWDENQFFANLEYIDLCNSEDLIETPIVSGAPCLQSMLLDSCTNLVKVHQSVGKHKKLVLLSMRNCINLQTFPRKLEMESLEKLILSGCSKVKKLPEFGTNMKCLLELSLENCKNLVRLPRSISNLKSLRRLNISGCSRFSRLPNMRENESLEELYASGTAIREISSSQVRLENLKEFSFGGKIIYTSIQT</sequence>
<dbReference type="InterPro" id="IPR035897">
    <property type="entry name" value="Toll_tir_struct_dom_sf"/>
</dbReference>
<dbReference type="InterPro" id="IPR027417">
    <property type="entry name" value="P-loop_NTPase"/>
</dbReference>
<comment type="caution">
    <text evidence="5">The sequence shown here is derived from an EMBL/GenBank/DDBJ whole genome shotgun (WGS) entry which is preliminary data.</text>
</comment>
<proteinExistence type="predicted"/>
<reference evidence="5 6" key="1">
    <citation type="submission" date="2024-01" db="EMBL/GenBank/DDBJ databases">
        <title>The genomes of 5 underutilized Papilionoideae crops provide insights into root nodulation and disease resistanc.</title>
        <authorList>
            <person name="Yuan L."/>
        </authorList>
    </citation>
    <scope>NUCLEOTIDE SEQUENCE [LARGE SCALE GENOMIC DNA]</scope>
    <source>
        <strain evidence="5">ZHUSHIDOU_FW_LH</strain>
        <tissue evidence="5">Leaf</tissue>
    </source>
</reference>
<dbReference type="InterPro" id="IPR000157">
    <property type="entry name" value="TIR_dom"/>
</dbReference>
<protein>
    <recommendedName>
        <fullName evidence="4">TIR domain-containing protein</fullName>
    </recommendedName>
</protein>
<dbReference type="PANTHER" id="PTHR11017:SF559">
    <property type="entry name" value="DISEASE RESISTANCE PROTEIN CHL1"/>
    <property type="match status" value="1"/>
</dbReference>
<keyword evidence="6" id="KW-1185">Reference proteome</keyword>
<dbReference type="PRINTS" id="PR00364">
    <property type="entry name" value="DISEASERSIST"/>
</dbReference>
<dbReference type="SUPFAM" id="SSF52200">
    <property type="entry name" value="Toll/Interleukin receptor TIR domain"/>
    <property type="match status" value="1"/>
</dbReference>
<dbReference type="AlphaFoldDB" id="A0AAN9FHP2"/>
<dbReference type="InterPro" id="IPR011713">
    <property type="entry name" value="Leu-rich_rpt_3"/>
</dbReference>
<gene>
    <name evidence="5" type="ORF">RIF29_17649</name>
</gene>
<dbReference type="PROSITE" id="PS50104">
    <property type="entry name" value="TIR"/>
    <property type="match status" value="1"/>
</dbReference>
<keyword evidence="2" id="KW-0677">Repeat</keyword>
<evidence type="ECO:0000313" key="5">
    <source>
        <dbReference type="EMBL" id="KAK7276509.1"/>
    </source>
</evidence>
<dbReference type="PANTHER" id="PTHR11017">
    <property type="entry name" value="LEUCINE-RICH REPEAT-CONTAINING PROTEIN"/>
    <property type="match status" value="1"/>
</dbReference>
<evidence type="ECO:0000256" key="1">
    <source>
        <dbReference type="ARBA" id="ARBA00022614"/>
    </source>
</evidence>
<feature type="domain" description="TIR" evidence="4">
    <location>
        <begin position="19"/>
        <end position="191"/>
    </location>
</feature>
<evidence type="ECO:0000256" key="3">
    <source>
        <dbReference type="ARBA" id="ARBA00023027"/>
    </source>
</evidence>
<dbReference type="GO" id="GO:0006952">
    <property type="term" value="P:defense response"/>
    <property type="evidence" value="ECO:0007669"/>
    <property type="project" value="InterPro"/>
</dbReference>
<organism evidence="5 6">
    <name type="scientific">Crotalaria pallida</name>
    <name type="common">Smooth rattlebox</name>
    <name type="synonym">Crotalaria striata</name>
    <dbReference type="NCBI Taxonomy" id="3830"/>
    <lineage>
        <taxon>Eukaryota</taxon>
        <taxon>Viridiplantae</taxon>
        <taxon>Streptophyta</taxon>
        <taxon>Embryophyta</taxon>
        <taxon>Tracheophyta</taxon>
        <taxon>Spermatophyta</taxon>
        <taxon>Magnoliopsida</taxon>
        <taxon>eudicotyledons</taxon>
        <taxon>Gunneridae</taxon>
        <taxon>Pentapetalae</taxon>
        <taxon>rosids</taxon>
        <taxon>fabids</taxon>
        <taxon>Fabales</taxon>
        <taxon>Fabaceae</taxon>
        <taxon>Papilionoideae</taxon>
        <taxon>50 kb inversion clade</taxon>
        <taxon>genistoids sensu lato</taxon>
        <taxon>core genistoids</taxon>
        <taxon>Crotalarieae</taxon>
        <taxon>Crotalaria</taxon>
    </lineage>
</organism>
<evidence type="ECO:0000259" key="4">
    <source>
        <dbReference type="PROSITE" id="PS50104"/>
    </source>
</evidence>
<dbReference type="FunFam" id="3.40.50.10140:FF:000007">
    <property type="entry name" value="Disease resistance protein (TIR-NBS-LRR class)"/>
    <property type="match status" value="1"/>
</dbReference>
<accession>A0AAN9FHP2</accession>
<dbReference type="Gene3D" id="3.40.50.300">
    <property type="entry name" value="P-loop containing nucleotide triphosphate hydrolases"/>
    <property type="match status" value="1"/>
</dbReference>
<keyword evidence="1" id="KW-0433">Leucine-rich repeat</keyword>
<keyword evidence="3" id="KW-0520">NAD</keyword>
<dbReference type="EMBL" id="JAYWIO010000003">
    <property type="protein sequence ID" value="KAK7276509.1"/>
    <property type="molecule type" value="Genomic_DNA"/>
</dbReference>
<dbReference type="InterPro" id="IPR002182">
    <property type="entry name" value="NB-ARC"/>
</dbReference>
<dbReference type="InterPro" id="IPR044974">
    <property type="entry name" value="Disease_R_plants"/>
</dbReference>
<dbReference type="SMART" id="SM00255">
    <property type="entry name" value="TIR"/>
    <property type="match status" value="1"/>
</dbReference>
<dbReference type="SUPFAM" id="SSF52058">
    <property type="entry name" value="L domain-like"/>
    <property type="match status" value="1"/>
</dbReference>
<dbReference type="GO" id="GO:0007165">
    <property type="term" value="P:signal transduction"/>
    <property type="evidence" value="ECO:0007669"/>
    <property type="project" value="InterPro"/>
</dbReference>
<dbReference type="Proteomes" id="UP001372338">
    <property type="component" value="Unassembled WGS sequence"/>
</dbReference>
<dbReference type="SUPFAM" id="SSF52540">
    <property type="entry name" value="P-loop containing nucleoside triphosphate hydrolases"/>
    <property type="match status" value="1"/>
</dbReference>
<dbReference type="Gene3D" id="3.40.50.10140">
    <property type="entry name" value="Toll/interleukin-1 receptor homology (TIR) domain"/>
    <property type="match status" value="1"/>
</dbReference>
<dbReference type="Pfam" id="PF01582">
    <property type="entry name" value="TIR"/>
    <property type="match status" value="1"/>
</dbReference>
<dbReference type="Pfam" id="PF07725">
    <property type="entry name" value="LRR_3"/>
    <property type="match status" value="1"/>
</dbReference>
<dbReference type="Pfam" id="PF00931">
    <property type="entry name" value="NB-ARC"/>
    <property type="match status" value="1"/>
</dbReference>
<dbReference type="Gene3D" id="3.80.10.10">
    <property type="entry name" value="Ribonuclease Inhibitor"/>
    <property type="match status" value="2"/>
</dbReference>
<evidence type="ECO:0000256" key="2">
    <source>
        <dbReference type="ARBA" id="ARBA00022737"/>
    </source>
</evidence>
<dbReference type="GO" id="GO:0043531">
    <property type="term" value="F:ADP binding"/>
    <property type="evidence" value="ECO:0007669"/>
    <property type="project" value="InterPro"/>
</dbReference>
<evidence type="ECO:0000313" key="6">
    <source>
        <dbReference type="Proteomes" id="UP001372338"/>
    </source>
</evidence>
<dbReference type="InterPro" id="IPR032675">
    <property type="entry name" value="LRR_dom_sf"/>
</dbReference>